<evidence type="ECO:0000313" key="2">
    <source>
        <dbReference type="Proteomes" id="UP000266673"/>
    </source>
</evidence>
<accession>A0A397UXD0</accession>
<proteinExistence type="predicted"/>
<dbReference type="Proteomes" id="UP000266673">
    <property type="component" value="Unassembled WGS sequence"/>
</dbReference>
<comment type="caution">
    <text evidence="1">The sequence shown here is derived from an EMBL/GenBank/DDBJ whole genome shotgun (WGS) entry which is preliminary data.</text>
</comment>
<protein>
    <submittedName>
        <fullName evidence="1">Uncharacterized protein</fullName>
    </submittedName>
</protein>
<organism evidence="1 2">
    <name type="scientific">Gigaspora rosea</name>
    <dbReference type="NCBI Taxonomy" id="44941"/>
    <lineage>
        <taxon>Eukaryota</taxon>
        <taxon>Fungi</taxon>
        <taxon>Fungi incertae sedis</taxon>
        <taxon>Mucoromycota</taxon>
        <taxon>Glomeromycotina</taxon>
        <taxon>Glomeromycetes</taxon>
        <taxon>Diversisporales</taxon>
        <taxon>Gigasporaceae</taxon>
        <taxon>Gigaspora</taxon>
    </lineage>
</organism>
<reference evidence="1 2" key="1">
    <citation type="submission" date="2018-06" db="EMBL/GenBank/DDBJ databases">
        <title>Comparative genomics reveals the genomic features of Rhizophagus irregularis, R. cerebriforme, R. diaphanum and Gigaspora rosea, and their symbiotic lifestyle signature.</title>
        <authorList>
            <person name="Morin E."/>
            <person name="San Clemente H."/>
            <person name="Chen E.C.H."/>
            <person name="De La Providencia I."/>
            <person name="Hainaut M."/>
            <person name="Kuo A."/>
            <person name="Kohler A."/>
            <person name="Murat C."/>
            <person name="Tang N."/>
            <person name="Roy S."/>
            <person name="Loubradou J."/>
            <person name="Henrissat B."/>
            <person name="Grigoriev I.V."/>
            <person name="Corradi N."/>
            <person name="Roux C."/>
            <person name="Martin F.M."/>
        </authorList>
    </citation>
    <scope>NUCLEOTIDE SEQUENCE [LARGE SCALE GENOMIC DNA]</scope>
    <source>
        <strain evidence="1 2">DAOM 194757</strain>
    </source>
</reference>
<sequence length="99" mass="11685">MGSPLVMIRTWTSGNRYIDYCKKEFRFRTTTAYEDMIEWIPFKRLILNEEIASLLSRPYQIYFMKEVSGSKHQVYGLIQSTKTKDISDGISICQQWKSS</sequence>
<dbReference type="EMBL" id="QKWP01001051">
    <property type="protein sequence ID" value="RIB12183.1"/>
    <property type="molecule type" value="Genomic_DNA"/>
</dbReference>
<dbReference type="OrthoDB" id="10264738at2759"/>
<dbReference type="AlphaFoldDB" id="A0A397UXD0"/>
<gene>
    <name evidence="1" type="ORF">C2G38_2201371</name>
</gene>
<keyword evidence="2" id="KW-1185">Reference proteome</keyword>
<evidence type="ECO:0000313" key="1">
    <source>
        <dbReference type="EMBL" id="RIB12183.1"/>
    </source>
</evidence>
<name>A0A397UXD0_9GLOM</name>